<organism evidence="8 9">
    <name type="scientific">Kribbella solani</name>
    <dbReference type="NCBI Taxonomy" id="236067"/>
    <lineage>
        <taxon>Bacteria</taxon>
        <taxon>Bacillati</taxon>
        <taxon>Actinomycetota</taxon>
        <taxon>Actinomycetes</taxon>
        <taxon>Propionibacteriales</taxon>
        <taxon>Kribbellaceae</taxon>
        <taxon>Kribbella</taxon>
    </lineage>
</organism>
<dbReference type="Gene3D" id="1.10.357.10">
    <property type="entry name" value="Tetracycline Repressor, domain 2"/>
    <property type="match status" value="1"/>
</dbReference>
<feature type="domain" description="HTH tetR-type" evidence="7">
    <location>
        <begin position="20"/>
        <end position="80"/>
    </location>
</feature>
<dbReference type="PROSITE" id="PS50977">
    <property type="entry name" value="HTH_TETR_2"/>
    <property type="match status" value="1"/>
</dbReference>
<reference evidence="8 9" key="1">
    <citation type="submission" date="2020-08" db="EMBL/GenBank/DDBJ databases">
        <title>Sequencing the genomes of 1000 actinobacteria strains.</title>
        <authorList>
            <person name="Klenk H.-P."/>
        </authorList>
    </citation>
    <scope>NUCLEOTIDE SEQUENCE [LARGE SCALE GENOMIC DNA]</scope>
    <source>
        <strain evidence="8 9">DSM 17294</strain>
    </source>
</reference>
<dbReference type="Pfam" id="PF13977">
    <property type="entry name" value="TetR_C_6"/>
    <property type="match status" value="1"/>
</dbReference>
<evidence type="ECO:0000259" key="7">
    <source>
        <dbReference type="PROSITE" id="PS50977"/>
    </source>
</evidence>
<dbReference type="InterPro" id="IPR009057">
    <property type="entry name" value="Homeodomain-like_sf"/>
</dbReference>
<sequence length="210" mass="22573">MTPKPAPANHRQVSPSPRGERRREQIVTAALALFASSGYRGTGMTEVAAQVGITEPGVLYHFGTKVGLLRAVVEQRATISRAFARDAAELGGLAGIRELIPLAERSIGEPDLIKLFSVLLAENFEADGPAHDFFVEHYRALRVSVVELIEAGQRRGEVRAGIDPALKAVEILGALDGMASQWLLDPEAIDFVACIEAYVATLERDLAATS</sequence>
<evidence type="ECO:0000256" key="2">
    <source>
        <dbReference type="ARBA" id="ARBA00023015"/>
    </source>
</evidence>
<dbReference type="PANTHER" id="PTHR30055">
    <property type="entry name" value="HTH-TYPE TRANSCRIPTIONAL REGULATOR RUTR"/>
    <property type="match status" value="1"/>
</dbReference>
<evidence type="ECO:0000313" key="8">
    <source>
        <dbReference type="EMBL" id="MBB5977343.1"/>
    </source>
</evidence>
<dbReference type="InterPro" id="IPR050109">
    <property type="entry name" value="HTH-type_TetR-like_transc_reg"/>
</dbReference>
<feature type="DNA-binding region" description="H-T-H motif" evidence="5">
    <location>
        <begin position="43"/>
        <end position="62"/>
    </location>
</feature>
<protein>
    <submittedName>
        <fullName evidence="8">AcrR family transcriptional regulator</fullName>
    </submittedName>
</protein>
<gene>
    <name evidence="8" type="ORF">HDA44_000684</name>
</gene>
<dbReference type="GO" id="GO:0003700">
    <property type="term" value="F:DNA-binding transcription factor activity"/>
    <property type="evidence" value="ECO:0007669"/>
    <property type="project" value="TreeGrafter"/>
</dbReference>
<dbReference type="Pfam" id="PF00440">
    <property type="entry name" value="TetR_N"/>
    <property type="match status" value="1"/>
</dbReference>
<dbReference type="SUPFAM" id="SSF48498">
    <property type="entry name" value="Tetracyclin repressor-like, C-terminal domain"/>
    <property type="match status" value="1"/>
</dbReference>
<evidence type="ECO:0000256" key="5">
    <source>
        <dbReference type="PROSITE-ProRule" id="PRU00335"/>
    </source>
</evidence>
<evidence type="ECO:0000256" key="3">
    <source>
        <dbReference type="ARBA" id="ARBA00023125"/>
    </source>
</evidence>
<keyword evidence="1" id="KW-0678">Repressor</keyword>
<keyword evidence="4" id="KW-0804">Transcription</keyword>
<keyword evidence="2" id="KW-0805">Transcription regulation</keyword>
<proteinExistence type="predicted"/>
<evidence type="ECO:0000313" key="9">
    <source>
        <dbReference type="Proteomes" id="UP000558997"/>
    </source>
</evidence>
<dbReference type="PRINTS" id="PR00455">
    <property type="entry name" value="HTHTETR"/>
</dbReference>
<dbReference type="SUPFAM" id="SSF46689">
    <property type="entry name" value="Homeodomain-like"/>
    <property type="match status" value="1"/>
</dbReference>
<comment type="caution">
    <text evidence="8">The sequence shown here is derived from an EMBL/GenBank/DDBJ whole genome shotgun (WGS) entry which is preliminary data.</text>
</comment>
<dbReference type="Proteomes" id="UP000558997">
    <property type="component" value="Unassembled WGS sequence"/>
</dbReference>
<evidence type="ECO:0000256" key="6">
    <source>
        <dbReference type="SAM" id="MobiDB-lite"/>
    </source>
</evidence>
<dbReference type="PANTHER" id="PTHR30055:SF146">
    <property type="entry name" value="HTH-TYPE TRANSCRIPTIONAL DUAL REGULATOR CECR"/>
    <property type="match status" value="1"/>
</dbReference>
<dbReference type="GO" id="GO:0000976">
    <property type="term" value="F:transcription cis-regulatory region binding"/>
    <property type="evidence" value="ECO:0007669"/>
    <property type="project" value="TreeGrafter"/>
</dbReference>
<name>A0A841DFN2_9ACTN</name>
<dbReference type="InterPro" id="IPR001647">
    <property type="entry name" value="HTH_TetR"/>
</dbReference>
<dbReference type="AlphaFoldDB" id="A0A841DFN2"/>
<feature type="region of interest" description="Disordered" evidence="6">
    <location>
        <begin position="1"/>
        <end position="21"/>
    </location>
</feature>
<keyword evidence="9" id="KW-1185">Reference proteome</keyword>
<accession>A0A841DFN2</accession>
<dbReference type="InterPro" id="IPR039538">
    <property type="entry name" value="BetI_C"/>
</dbReference>
<evidence type="ECO:0000256" key="4">
    <source>
        <dbReference type="ARBA" id="ARBA00023163"/>
    </source>
</evidence>
<dbReference type="RefSeq" id="WP_184831246.1">
    <property type="nucleotide sequence ID" value="NZ_BAAAVN010000014.1"/>
</dbReference>
<keyword evidence="3 5" id="KW-0238">DNA-binding</keyword>
<evidence type="ECO:0000256" key="1">
    <source>
        <dbReference type="ARBA" id="ARBA00022491"/>
    </source>
</evidence>
<dbReference type="InterPro" id="IPR036271">
    <property type="entry name" value="Tet_transcr_reg_TetR-rel_C_sf"/>
</dbReference>
<dbReference type="EMBL" id="JACHNF010000001">
    <property type="protein sequence ID" value="MBB5977343.1"/>
    <property type="molecule type" value="Genomic_DNA"/>
</dbReference>